<dbReference type="Pfam" id="PF19821">
    <property type="entry name" value="Phage_capsid_2"/>
    <property type="match status" value="1"/>
</dbReference>
<sequence>MAISVNQAFVTGYEKDVHEAFQRRGSKLRMMVRHAVDVVGSTHVFQKVGTGTATTKGRNGNVTPMNVAHTNVTATLVDSYAPDYADKLDLDKLTIDERKVLINAGAYALGRKVDADIITQLDATTTTETSGTTGDFSLTKVLTAQAQLGNNDVFEAGRMYAIVPWTEWNKLMLVQQFAMADWVNDKPWLESGMAKRWLGTIWMPHSGLESLVAATVAKSYWWHESAVGNAMGTEIQTDVNWIPEKVAWLMNNMMSQGSILIDANGVIEIRNTRA</sequence>
<evidence type="ECO:0000313" key="1">
    <source>
        <dbReference type="EMBL" id="KKM72780.1"/>
    </source>
</evidence>
<dbReference type="AlphaFoldDB" id="A0A0F9M818"/>
<dbReference type="InterPro" id="IPR045565">
    <property type="entry name" value="Phage_capsid_2"/>
</dbReference>
<reference evidence="1" key="1">
    <citation type="journal article" date="2015" name="Nature">
        <title>Complex archaea that bridge the gap between prokaryotes and eukaryotes.</title>
        <authorList>
            <person name="Spang A."/>
            <person name="Saw J.H."/>
            <person name="Jorgensen S.L."/>
            <person name="Zaremba-Niedzwiedzka K."/>
            <person name="Martijn J."/>
            <person name="Lind A.E."/>
            <person name="van Eijk R."/>
            <person name="Schleper C."/>
            <person name="Guy L."/>
            <person name="Ettema T.J."/>
        </authorList>
    </citation>
    <scope>NUCLEOTIDE SEQUENCE</scope>
</reference>
<comment type="caution">
    <text evidence="1">The sequence shown here is derived from an EMBL/GenBank/DDBJ whole genome shotgun (WGS) entry which is preliminary data.</text>
</comment>
<dbReference type="EMBL" id="LAZR01009406">
    <property type="protein sequence ID" value="KKM72780.1"/>
    <property type="molecule type" value="Genomic_DNA"/>
</dbReference>
<name>A0A0F9M818_9ZZZZ</name>
<accession>A0A0F9M818</accession>
<organism evidence="1">
    <name type="scientific">marine sediment metagenome</name>
    <dbReference type="NCBI Taxonomy" id="412755"/>
    <lineage>
        <taxon>unclassified sequences</taxon>
        <taxon>metagenomes</taxon>
        <taxon>ecological metagenomes</taxon>
    </lineage>
</organism>
<protein>
    <recommendedName>
        <fullName evidence="2">Major capsid protein</fullName>
    </recommendedName>
</protein>
<gene>
    <name evidence="1" type="ORF">LCGC14_1417050</name>
</gene>
<proteinExistence type="predicted"/>
<evidence type="ECO:0008006" key="2">
    <source>
        <dbReference type="Google" id="ProtNLM"/>
    </source>
</evidence>